<dbReference type="InterPro" id="IPR050769">
    <property type="entry name" value="NAT_camello-type"/>
</dbReference>
<dbReference type="GeneID" id="99865014"/>
<dbReference type="SUPFAM" id="SSF55729">
    <property type="entry name" value="Acyl-CoA N-acyltransferases (Nat)"/>
    <property type="match status" value="1"/>
</dbReference>
<evidence type="ECO:0000313" key="3">
    <source>
        <dbReference type="EMBL" id="BCQ33367.1"/>
    </source>
</evidence>
<dbReference type="PANTHER" id="PTHR13947">
    <property type="entry name" value="GNAT FAMILY N-ACETYLTRANSFERASE"/>
    <property type="match status" value="1"/>
</dbReference>
<dbReference type="PANTHER" id="PTHR13947:SF37">
    <property type="entry name" value="LD18367P"/>
    <property type="match status" value="1"/>
</dbReference>
<feature type="domain" description="N-acetyltransferase" evidence="2">
    <location>
        <begin position="7"/>
        <end position="162"/>
    </location>
</feature>
<accession>A0ABN6DK26</accession>
<evidence type="ECO:0000313" key="4">
    <source>
        <dbReference type="Proteomes" id="UP000677515"/>
    </source>
</evidence>
<sequence length="172" mass="19498">MMPTELITIQRYRSEYQPGVVQLILPIQNEEFGIAITAAQQPDLSDIGHFYQQGNGDFWLAQIGERVVGCIGLKDIGQQQTALRKMFVAAPYRGREWGVASALLNTLMMHARHRRVDDIFLGTTAKFLAAHRFYEKNGFSEIPVTELPVSFPVMTVDTKFYRFTFSSSCEIS</sequence>
<proteinExistence type="predicted"/>
<organism evidence="3 4">
    <name type="scientific">Erwinia rhapontici</name>
    <name type="common">Pectobacterium rhapontici</name>
    <dbReference type="NCBI Taxonomy" id="55212"/>
    <lineage>
        <taxon>Bacteria</taxon>
        <taxon>Pseudomonadati</taxon>
        <taxon>Pseudomonadota</taxon>
        <taxon>Gammaproteobacteria</taxon>
        <taxon>Enterobacterales</taxon>
        <taxon>Erwiniaceae</taxon>
        <taxon>Erwinia</taxon>
    </lineage>
</organism>
<reference evidence="3 4" key="1">
    <citation type="submission" date="2021-01" db="EMBL/GenBank/DDBJ databases">
        <title>Complete genome sequence of Erwinia rhapontici MAFF 311153.</title>
        <authorList>
            <person name="Morohoshi T."/>
            <person name="Someya N."/>
        </authorList>
    </citation>
    <scope>NUCLEOTIDE SEQUENCE [LARGE SCALE GENOMIC DNA]</scope>
    <source>
        <strain evidence="3 4">MAFF 311153</strain>
    </source>
</reference>
<dbReference type="CDD" id="cd04301">
    <property type="entry name" value="NAT_SF"/>
    <property type="match status" value="1"/>
</dbReference>
<gene>
    <name evidence="3" type="ORF">ERHA53_07100</name>
</gene>
<dbReference type="InterPro" id="IPR000182">
    <property type="entry name" value="GNAT_dom"/>
</dbReference>
<dbReference type="Gene3D" id="3.40.630.30">
    <property type="match status" value="1"/>
</dbReference>
<dbReference type="PROSITE" id="PS51186">
    <property type="entry name" value="GNAT"/>
    <property type="match status" value="1"/>
</dbReference>
<keyword evidence="4" id="KW-1185">Reference proteome</keyword>
<dbReference type="Pfam" id="PF00583">
    <property type="entry name" value="Acetyltransf_1"/>
    <property type="match status" value="1"/>
</dbReference>
<evidence type="ECO:0000259" key="2">
    <source>
        <dbReference type="PROSITE" id="PS51186"/>
    </source>
</evidence>
<evidence type="ECO:0000256" key="1">
    <source>
        <dbReference type="ARBA" id="ARBA00022679"/>
    </source>
</evidence>
<name>A0ABN6DK26_ERWRD</name>
<keyword evidence="1" id="KW-0808">Transferase</keyword>
<dbReference type="Proteomes" id="UP000677515">
    <property type="component" value="Chromosome"/>
</dbReference>
<dbReference type="EMBL" id="AP024329">
    <property type="protein sequence ID" value="BCQ33367.1"/>
    <property type="molecule type" value="Genomic_DNA"/>
</dbReference>
<dbReference type="RefSeq" id="WP_133843721.1">
    <property type="nucleotide sequence ID" value="NZ_AP024329.1"/>
</dbReference>
<protein>
    <submittedName>
        <fullName evidence="3">N-acetyltransferase</fullName>
    </submittedName>
</protein>
<dbReference type="InterPro" id="IPR016181">
    <property type="entry name" value="Acyl_CoA_acyltransferase"/>
</dbReference>